<protein>
    <submittedName>
        <fullName evidence="5">GROUP II INTRON SPLICING FACTOR CRS1-LIKE</fullName>
    </submittedName>
</protein>
<accession>A0A9Q0NX84</accession>
<evidence type="ECO:0000259" key="4">
    <source>
        <dbReference type="PROSITE" id="PS51295"/>
    </source>
</evidence>
<dbReference type="PANTHER" id="PTHR31426">
    <property type="entry name" value="GROUP II INTRON SPLICING FACTOR CRS1-LIKE"/>
    <property type="match status" value="1"/>
</dbReference>
<keyword evidence="1 2" id="KW-0694">RNA-binding</keyword>
<evidence type="ECO:0000313" key="5">
    <source>
        <dbReference type="EMBL" id="KAJ6677646.1"/>
    </source>
</evidence>
<feature type="compositionally biased region" description="Low complexity" evidence="3">
    <location>
        <begin position="312"/>
        <end position="330"/>
    </location>
</feature>
<proteinExistence type="predicted"/>
<comment type="caution">
    <text evidence="5">The sequence shown here is derived from an EMBL/GenBank/DDBJ whole genome shotgun (WGS) entry which is preliminary data.</text>
</comment>
<dbReference type="GO" id="GO:0003723">
    <property type="term" value="F:RNA binding"/>
    <property type="evidence" value="ECO:0007669"/>
    <property type="project" value="UniProtKB-UniRule"/>
</dbReference>
<feature type="compositionally biased region" description="Acidic residues" evidence="3">
    <location>
        <begin position="276"/>
        <end position="309"/>
    </location>
</feature>
<dbReference type="AlphaFoldDB" id="A0A9Q0NX84"/>
<feature type="compositionally biased region" description="Basic and acidic residues" evidence="3">
    <location>
        <begin position="237"/>
        <end position="248"/>
    </location>
</feature>
<dbReference type="InterPro" id="IPR001890">
    <property type="entry name" value="RNA-binding_CRM"/>
</dbReference>
<organism evidence="5 6">
    <name type="scientific">Salix viminalis</name>
    <name type="common">Common osier</name>
    <name type="synonym">Basket willow</name>
    <dbReference type="NCBI Taxonomy" id="40686"/>
    <lineage>
        <taxon>Eukaryota</taxon>
        <taxon>Viridiplantae</taxon>
        <taxon>Streptophyta</taxon>
        <taxon>Embryophyta</taxon>
        <taxon>Tracheophyta</taxon>
        <taxon>Spermatophyta</taxon>
        <taxon>Magnoliopsida</taxon>
        <taxon>eudicotyledons</taxon>
        <taxon>Gunneridae</taxon>
        <taxon>Pentapetalae</taxon>
        <taxon>rosids</taxon>
        <taxon>fabids</taxon>
        <taxon>Malpighiales</taxon>
        <taxon>Salicaceae</taxon>
        <taxon>Saliceae</taxon>
        <taxon>Salix</taxon>
    </lineage>
</organism>
<evidence type="ECO:0000256" key="3">
    <source>
        <dbReference type="SAM" id="MobiDB-lite"/>
    </source>
</evidence>
<sequence length="330" mass="37106">MAKALFFHSLKRAASSLLKPPSSFLRPILQAQESILIQSRQRISQNLINPSWGFRNVSHGRVNLVISQGKPKEGKRRRREELLIEKDPRSLTVKRKKRQKFANVEERIKTKLERARIKEAKLVERLKRSSAIHLANLAMYKSLLREIARLSGGIPIQIIGDDTVIFYRGKNYVQPIVMSPVDTLSKKKALEKSKYEQSLETVRHFIAISEKELELYYRHNALYGDSNNRNPGSILDDPTRKDFEESGKPGKQNSDLSCNSFPPGLSEIKASATYDELSEAGDDSEDEDLSLSESDSEDEHLSDMADEESKDSSSAAKTSSSAILGSSSIL</sequence>
<reference evidence="5" key="1">
    <citation type="submission" date="2022-11" db="EMBL/GenBank/DDBJ databases">
        <authorList>
            <person name="Hyden B.L."/>
            <person name="Feng K."/>
            <person name="Yates T."/>
            <person name="Jawdy S."/>
            <person name="Smart L.B."/>
            <person name="Muchero W."/>
        </authorList>
    </citation>
    <scope>NUCLEOTIDE SEQUENCE</scope>
    <source>
        <tissue evidence="5">Shoot tip</tissue>
    </source>
</reference>
<dbReference type="InterPro" id="IPR035920">
    <property type="entry name" value="YhbY-like_sf"/>
</dbReference>
<gene>
    <name evidence="5" type="ORF">OIU85_008242</name>
</gene>
<dbReference type="PROSITE" id="PS51295">
    <property type="entry name" value="CRM"/>
    <property type="match status" value="1"/>
</dbReference>
<dbReference type="Proteomes" id="UP001151529">
    <property type="component" value="Chromosome 7"/>
</dbReference>
<reference evidence="5" key="2">
    <citation type="journal article" date="2023" name="Int. J. Mol. Sci.">
        <title>De Novo Assembly and Annotation of 11 Diverse Shrub Willow (Salix) Genomes Reveals Novel Gene Organization in Sex-Linked Regions.</title>
        <authorList>
            <person name="Hyden B."/>
            <person name="Feng K."/>
            <person name="Yates T.B."/>
            <person name="Jawdy S."/>
            <person name="Cereghino C."/>
            <person name="Smart L.B."/>
            <person name="Muchero W."/>
        </authorList>
    </citation>
    <scope>NUCLEOTIDE SEQUENCE [LARGE SCALE GENOMIC DNA]</scope>
    <source>
        <tissue evidence="5">Shoot tip</tissue>
    </source>
</reference>
<dbReference type="InterPro" id="IPR040286">
    <property type="entry name" value="At3g25440-like"/>
</dbReference>
<evidence type="ECO:0000256" key="1">
    <source>
        <dbReference type="ARBA" id="ARBA00022884"/>
    </source>
</evidence>
<feature type="domain" description="CRM" evidence="4">
    <location>
        <begin position="67"/>
        <end position="179"/>
    </location>
</feature>
<name>A0A9Q0NX84_SALVM</name>
<keyword evidence="6" id="KW-1185">Reference proteome</keyword>
<dbReference type="PANTHER" id="PTHR31426:SF2">
    <property type="entry name" value="OS01G0958400 PROTEIN"/>
    <property type="match status" value="1"/>
</dbReference>
<feature type="region of interest" description="Disordered" evidence="3">
    <location>
        <begin position="227"/>
        <end position="330"/>
    </location>
</feature>
<dbReference type="EMBL" id="JAPFFL010000014">
    <property type="protein sequence ID" value="KAJ6677646.1"/>
    <property type="molecule type" value="Genomic_DNA"/>
</dbReference>
<dbReference type="SUPFAM" id="SSF75471">
    <property type="entry name" value="YhbY-like"/>
    <property type="match status" value="1"/>
</dbReference>
<dbReference type="OrthoDB" id="1936631at2759"/>
<evidence type="ECO:0000313" key="6">
    <source>
        <dbReference type="Proteomes" id="UP001151529"/>
    </source>
</evidence>
<evidence type="ECO:0000256" key="2">
    <source>
        <dbReference type="PROSITE-ProRule" id="PRU00626"/>
    </source>
</evidence>
<feature type="compositionally biased region" description="Polar residues" evidence="3">
    <location>
        <begin position="251"/>
        <end position="260"/>
    </location>
</feature>